<dbReference type="Proteomes" id="UP001165960">
    <property type="component" value="Unassembled WGS sequence"/>
</dbReference>
<comment type="caution">
    <text evidence="1">The sequence shown here is derived from an EMBL/GenBank/DDBJ whole genome shotgun (WGS) entry which is preliminary data.</text>
</comment>
<evidence type="ECO:0000313" key="2">
    <source>
        <dbReference type="Proteomes" id="UP001165960"/>
    </source>
</evidence>
<reference evidence="1" key="1">
    <citation type="submission" date="2022-04" db="EMBL/GenBank/DDBJ databases">
        <title>Genome of the entomopathogenic fungus Entomophthora muscae.</title>
        <authorList>
            <person name="Elya C."/>
            <person name="Lovett B.R."/>
            <person name="Lee E."/>
            <person name="Macias A.M."/>
            <person name="Hajek A.E."/>
            <person name="De Bivort B.L."/>
            <person name="Kasson M.T."/>
            <person name="De Fine Licht H.H."/>
            <person name="Stajich J.E."/>
        </authorList>
    </citation>
    <scope>NUCLEOTIDE SEQUENCE</scope>
    <source>
        <strain evidence="1">Berkeley</strain>
    </source>
</reference>
<proteinExistence type="predicted"/>
<accession>A0ACC2TBB5</accession>
<sequence>MKTEGFPFLTDIDLTFTLGRPFEVHQNRIVLLDDLAPGKVFCASSENLILSPLDLWQTVLGVEGDYKMPDF</sequence>
<evidence type="ECO:0000313" key="1">
    <source>
        <dbReference type="EMBL" id="KAJ9071751.1"/>
    </source>
</evidence>
<organism evidence="1 2">
    <name type="scientific">Entomophthora muscae</name>
    <dbReference type="NCBI Taxonomy" id="34485"/>
    <lineage>
        <taxon>Eukaryota</taxon>
        <taxon>Fungi</taxon>
        <taxon>Fungi incertae sedis</taxon>
        <taxon>Zoopagomycota</taxon>
        <taxon>Entomophthoromycotina</taxon>
        <taxon>Entomophthoromycetes</taxon>
        <taxon>Entomophthorales</taxon>
        <taxon>Entomophthoraceae</taxon>
        <taxon>Entomophthora</taxon>
    </lineage>
</organism>
<name>A0ACC2TBB5_9FUNG</name>
<dbReference type="EMBL" id="QTSX02003113">
    <property type="protein sequence ID" value="KAJ9071751.1"/>
    <property type="molecule type" value="Genomic_DNA"/>
</dbReference>
<protein>
    <submittedName>
        <fullName evidence="1">Uncharacterized protein</fullName>
    </submittedName>
</protein>
<gene>
    <name evidence="1" type="ORF">DSO57_1033859</name>
</gene>
<keyword evidence="2" id="KW-1185">Reference proteome</keyword>